<feature type="compositionally biased region" description="Basic and acidic residues" evidence="1">
    <location>
        <begin position="18"/>
        <end position="33"/>
    </location>
</feature>
<name>A0A9W9LC72_9EURO</name>
<comment type="caution">
    <text evidence="3">The sequence shown here is derived from an EMBL/GenBank/DDBJ whole genome shotgun (WGS) entry which is preliminary data.</text>
</comment>
<organism evidence="3 4">
    <name type="scientific">Penicillium atrosanguineum</name>
    <dbReference type="NCBI Taxonomy" id="1132637"/>
    <lineage>
        <taxon>Eukaryota</taxon>
        <taxon>Fungi</taxon>
        <taxon>Dikarya</taxon>
        <taxon>Ascomycota</taxon>
        <taxon>Pezizomycotina</taxon>
        <taxon>Eurotiomycetes</taxon>
        <taxon>Eurotiomycetidae</taxon>
        <taxon>Eurotiales</taxon>
        <taxon>Aspergillaceae</taxon>
        <taxon>Penicillium</taxon>
    </lineage>
</organism>
<feature type="compositionally biased region" description="Basic and acidic residues" evidence="1">
    <location>
        <begin position="509"/>
        <end position="525"/>
    </location>
</feature>
<protein>
    <recommendedName>
        <fullName evidence="2">DUF8035 domain-containing protein</fullName>
    </recommendedName>
</protein>
<feature type="compositionally biased region" description="Basic residues" evidence="1">
    <location>
        <begin position="338"/>
        <end position="347"/>
    </location>
</feature>
<feature type="compositionally biased region" description="Polar residues" evidence="1">
    <location>
        <begin position="526"/>
        <end position="536"/>
    </location>
</feature>
<accession>A0A9W9LC72</accession>
<dbReference type="Proteomes" id="UP001147746">
    <property type="component" value="Unassembled WGS sequence"/>
</dbReference>
<evidence type="ECO:0000313" key="3">
    <source>
        <dbReference type="EMBL" id="KAJ5323607.1"/>
    </source>
</evidence>
<evidence type="ECO:0000256" key="1">
    <source>
        <dbReference type="SAM" id="MobiDB-lite"/>
    </source>
</evidence>
<reference evidence="3" key="1">
    <citation type="submission" date="2022-12" db="EMBL/GenBank/DDBJ databases">
        <authorList>
            <person name="Petersen C."/>
        </authorList>
    </citation>
    <scope>NUCLEOTIDE SEQUENCE</scope>
    <source>
        <strain evidence="3">IBT 21472</strain>
    </source>
</reference>
<keyword evidence="4" id="KW-1185">Reference proteome</keyword>
<dbReference type="InterPro" id="IPR058348">
    <property type="entry name" value="DUF8035"/>
</dbReference>
<dbReference type="AlphaFoldDB" id="A0A9W9LC72"/>
<feature type="compositionally biased region" description="Basic and acidic residues" evidence="1">
    <location>
        <begin position="398"/>
        <end position="431"/>
    </location>
</feature>
<gene>
    <name evidence="3" type="ORF">N7476_002207</name>
</gene>
<proteinExistence type="predicted"/>
<feature type="compositionally biased region" description="Basic and acidic residues" evidence="1">
    <location>
        <begin position="356"/>
        <end position="385"/>
    </location>
</feature>
<feature type="region of interest" description="Disordered" evidence="1">
    <location>
        <begin position="1"/>
        <end position="612"/>
    </location>
</feature>
<feature type="compositionally biased region" description="Basic and acidic residues" evidence="1">
    <location>
        <begin position="52"/>
        <end position="68"/>
    </location>
</feature>
<feature type="compositionally biased region" description="Basic and acidic residues" evidence="1">
    <location>
        <begin position="114"/>
        <end position="130"/>
    </location>
</feature>
<dbReference type="EMBL" id="JAPZBO010000002">
    <property type="protein sequence ID" value="KAJ5323607.1"/>
    <property type="molecule type" value="Genomic_DNA"/>
</dbReference>
<feature type="compositionally biased region" description="Acidic residues" evidence="1">
    <location>
        <begin position="583"/>
        <end position="595"/>
    </location>
</feature>
<feature type="compositionally biased region" description="Basic and acidic residues" evidence="1">
    <location>
        <begin position="229"/>
        <end position="265"/>
    </location>
</feature>
<feature type="compositionally biased region" description="Basic and acidic residues" evidence="1">
    <location>
        <begin position="325"/>
        <end position="337"/>
    </location>
</feature>
<feature type="compositionally biased region" description="Low complexity" evidence="1">
    <location>
        <begin position="480"/>
        <end position="491"/>
    </location>
</feature>
<feature type="compositionally biased region" description="Pro residues" evidence="1">
    <location>
        <begin position="309"/>
        <end position="321"/>
    </location>
</feature>
<feature type="region of interest" description="Disordered" evidence="1">
    <location>
        <begin position="727"/>
        <end position="747"/>
    </location>
</feature>
<feature type="domain" description="DUF8035" evidence="2">
    <location>
        <begin position="666"/>
        <end position="719"/>
    </location>
</feature>
<evidence type="ECO:0000313" key="4">
    <source>
        <dbReference type="Proteomes" id="UP001147746"/>
    </source>
</evidence>
<evidence type="ECO:0000259" key="2">
    <source>
        <dbReference type="Pfam" id="PF26118"/>
    </source>
</evidence>
<feature type="compositionally biased region" description="Basic and acidic residues" evidence="1">
    <location>
        <begin position="274"/>
        <end position="287"/>
    </location>
</feature>
<sequence>MSRRPPHDYYEEDDFEIERERDRYPRSRQRDREFEEEDVQYRRRRSMPPVEDLERMHIRDRPPRDFMRESFAPPTDRAPVSMRRPRDEIDGVIPERERDEVYMRPSRERRRPRREIEEEKLIINEREGHGGRPRRRSERDIEEDLVVRRRGRPSRDYESEGDFKPRERFEEQDETFVRRSGPRRKPRPRSREEELEELLVDESEMDRPRRKLSREEPILEREEIDEVMIDDRERPRERRPRRESNYDRHRESDDIIDDREPERLRERKPRKARVKEELVMQWKDRPSPGELDEEEVRIRETRRPKRRSPPVPVFAPEPPGALPLRGDRVETEEEIRIRSRVRPRPHHRDVEEEEEIVIRGDERERDRRRRTEDDEEILLRREDRSRGHRLNAEEDEELLIRREERDRDRHRVTKNEEELIIRRDERDRHGEETEDEVILRKGKRRSPPRKPSPDVASIHAPPIHQDVITHHRHIDHGFEASPRAPSPDASSQTSIDEVDYHHRSKKGGHKSEEDLVYEHRSEKESVSPTSRPSLDFNNPWEADGVSTSRRRPKSIVDDTESIKQSLAGSIHSHAKRSLARELELDEETEEEEIEVHEERSGPRSSTRSLGKGIPDAVSEWSMVHAPKTEALEMSSALNVIEVAPKGAIDDEIDRKVVAQVSKEPLDERWTEITKDLVVREAIERLGYEFEETRTFYYVFSYLKPGDIDEIVELSDEIRSARRRRIREMHRERTVPPPRPPRPRSLVDRMPPRARMAAERRIREREWIIDARR</sequence>
<dbReference type="Pfam" id="PF26118">
    <property type="entry name" value="DUF8035"/>
    <property type="match status" value="1"/>
</dbReference>
<feature type="compositionally biased region" description="Acidic residues" evidence="1">
    <location>
        <begin position="193"/>
        <end position="204"/>
    </location>
</feature>
<feature type="compositionally biased region" description="Basic and acidic residues" evidence="1">
    <location>
        <begin position="84"/>
        <end position="106"/>
    </location>
</feature>
<feature type="compositionally biased region" description="Basic and acidic residues" evidence="1">
    <location>
        <begin position="153"/>
        <end position="169"/>
    </location>
</feature>
<reference evidence="3" key="2">
    <citation type="journal article" date="2023" name="IMA Fungus">
        <title>Comparative genomic study of the Penicillium genus elucidates a diverse pangenome and 15 lateral gene transfer events.</title>
        <authorList>
            <person name="Petersen C."/>
            <person name="Sorensen T."/>
            <person name="Nielsen M.R."/>
            <person name="Sondergaard T.E."/>
            <person name="Sorensen J.L."/>
            <person name="Fitzpatrick D.A."/>
            <person name="Frisvad J.C."/>
            <person name="Nielsen K.L."/>
        </authorList>
    </citation>
    <scope>NUCLEOTIDE SEQUENCE</scope>
    <source>
        <strain evidence="3">IBT 21472</strain>
    </source>
</reference>